<keyword evidence="4" id="KW-1185">Reference proteome</keyword>
<keyword evidence="2" id="KW-0560">Oxidoreductase</keyword>
<reference evidence="3" key="1">
    <citation type="submission" date="2023-10" db="EMBL/GenBank/DDBJ databases">
        <authorList>
            <person name="Hackl T."/>
        </authorList>
    </citation>
    <scope>NUCLEOTIDE SEQUENCE</scope>
</reference>
<name>A0AAI8VG75_9PEZI</name>
<dbReference type="Gene3D" id="3.40.50.720">
    <property type="entry name" value="NAD(P)-binding Rossmann-like Domain"/>
    <property type="match status" value="1"/>
</dbReference>
<dbReference type="EMBL" id="CAUWAG010000006">
    <property type="protein sequence ID" value="CAJ2503971.1"/>
    <property type="molecule type" value="Genomic_DNA"/>
</dbReference>
<dbReference type="AlphaFoldDB" id="A0AAI8VG75"/>
<proteinExistence type="inferred from homology"/>
<dbReference type="Proteomes" id="UP001295740">
    <property type="component" value="Unassembled WGS sequence"/>
</dbReference>
<dbReference type="InterPro" id="IPR036291">
    <property type="entry name" value="NAD(P)-bd_dom_sf"/>
</dbReference>
<comment type="caution">
    <text evidence="3">The sequence shown here is derived from an EMBL/GenBank/DDBJ whole genome shotgun (WGS) entry which is preliminary data.</text>
</comment>
<sequence length="317" mass="33469">MAEFLIKEEELTGLKGKVVIVTGGSSGIGLAAVELFLSLGASVISGDLNPPDEPPSTPSATFTFQKTDVTIWVDLIALFNQAKDLHGRIDHVFANAGTGPQANYLATDLDENGDLKEPTHALLDVSLKGAVKTATLAMCHMRQQLEGGSIVINGSSTPLGRLRAVDYGEYKVTPQIYLSSNKHTLSTPKVANHNLQCAPTVTAKGGILSLGRGLVPLLAAAAGNLPPIRVNTLAPTWTDSGVLPDLKGMMQRIEVELQPAAAVARAAALLMADGARHGQLVYVERGRYKEIDDAVLLPAEDGIRGVTTRLMMRCCGG</sequence>
<protein>
    <submittedName>
        <fullName evidence="3">Uu.00g113650.m01.CDS01</fullName>
    </submittedName>
</protein>
<comment type="similarity">
    <text evidence="1">Belongs to the short-chain dehydrogenases/reductases (SDR) family.</text>
</comment>
<dbReference type="Pfam" id="PF00106">
    <property type="entry name" value="adh_short"/>
    <property type="match status" value="1"/>
</dbReference>
<accession>A0AAI8VG75</accession>
<dbReference type="SUPFAM" id="SSF51735">
    <property type="entry name" value="NAD(P)-binding Rossmann-fold domains"/>
    <property type="match status" value="1"/>
</dbReference>
<dbReference type="InterPro" id="IPR002347">
    <property type="entry name" value="SDR_fam"/>
</dbReference>
<evidence type="ECO:0000256" key="1">
    <source>
        <dbReference type="ARBA" id="ARBA00006484"/>
    </source>
</evidence>
<evidence type="ECO:0000313" key="3">
    <source>
        <dbReference type="EMBL" id="CAJ2503971.1"/>
    </source>
</evidence>
<evidence type="ECO:0000313" key="4">
    <source>
        <dbReference type="Proteomes" id="UP001295740"/>
    </source>
</evidence>
<gene>
    <name evidence="3" type="ORF">KHLLAP_LOCUS4439</name>
</gene>
<dbReference type="PANTHER" id="PTHR43180">
    <property type="entry name" value="3-OXOACYL-(ACYL-CARRIER-PROTEIN) REDUCTASE (AFU_ORTHOLOGUE AFUA_6G11210)"/>
    <property type="match status" value="1"/>
</dbReference>
<dbReference type="GO" id="GO:0016491">
    <property type="term" value="F:oxidoreductase activity"/>
    <property type="evidence" value="ECO:0007669"/>
    <property type="project" value="UniProtKB-KW"/>
</dbReference>
<dbReference type="PANTHER" id="PTHR43180:SF10">
    <property type="entry name" value="NAD(P)-BINDING PROTEIN"/>
    <property type="match status" value="1"/>
</dbReference>
<organism evidence="3 4">
    <name type="scientific">Anthostomella pinea</name>
    <dbReference type="NCBI Taxonomy" id="933095"/>
    <lineage>
        <taxon>Eukaryota</taxon>
        <taxon>Fungi</taxon>
        <taxon>Dikarya</taxon>
        <taxon>Ascomycota</taxon>
        <taxon>Pezizomycotina</taxon>
        <taxon>Sordariomycetes</taxon>
        <taxon>Xylariomycetidae</taxon>
        <taxon>Xylariales</taxon>
        <taxon>Xylariaceae</taxon>
        <taxon>Anthostomella</taxon>
    </lineage>
</organism>
<evidence type="ECO:0000256" key="2">
    <source>
        <dbReference type="ARBA" id="ARBA00023002"/>
    </source>
</evidence>
<dbReference type="PRINTS" id="PR00081">
    <property type="entry name" value="GDHRDH"/>
</dbReference>